<feature type="region of interest" description="Disordered" evidence="2">
    <location>
        <begin position="63"/>
        <end position="162"/>
    </location>
</feature>
<dbReference type="PANTHER" id="PTHR21450:SF36">
    <property type="entry name" value="FAMILY PROTEIN, PUTATIVE (DUF630 AND DUF632)-RELATED"/>
    <property type="match status" value="1"/>
</dbReference>
<evidence type="ECO:0000256" key="2">
    <source>
        <dbReference type="SAM" id="MobiDB-lite"/>
    </source>
</evidence>
<dbReference type="AlphaFoldDB" id="A0A1J3GDQ9"/>
<protein>
    <recommendedName>
        <fullName evidence="6">DUF632 domain-containing protein</fullName>
    </recommendedName>
</protein>
<dbReference type="Pfam" id="PF04783">
    <property type="entry name" value="DUF630"/>
    <property type="match status" value="1"/>
</dbReference>
<feature type="region of interest" description="Disordered" evidence="2">
    <location>
        <begin position="298"/>
        <end position="327"/>
    </location>
</feature>
<dbReference type="InterPro" id="IPR006867">
    <property type="entry name" value="DUF632"/>
</dbReference>
<evidence type="ECO:0000259" key="3">
    <source>
        <dbReference type="Pfam" id="PF04782"/>
    </source>
</evidence>
<feature type="compositionally biased region" description="Pro residues" evidence="2">
    <location>
        <begin position="265"/>
        <end position="276"/>
    </location>
</feature>
<feature type="domain" description="DUF630" evidence="4">
    <location>
        <begin position="1"/>
        <end position="59"/>
    </location>
</feature>
<feature type="compositionally biased region" description="Low complexity" evidence="2">
    <location>
        <begin position="385"/>
        <end position="397"/>
    </location>
</feature>
<feature type="compositionally biased region" description="Low complexity" evidence="2">
    <location>
        <begin position="63"/>
        <end position="80"/>
    </location>
</feature>
<sequence length="914" mass="101430">MGCGGSKIDNQPLVILCRERKELIKAASHHRSALAVAHLVYFQSLCDVGEAIRRFADEEIVVGGSLSSSSPDSPVLTLPSDEGKPTKKKRISPSSTSISHSIIEEEGELEEDTEDSHLHLSSGSESESESEAGSDDHIHIVTTPEQEQNRSSETFSSGYPPGYAPPGYPPGYPLSYPTGYAPPGYPYAVGGWGFAGENPNANQGMYFMKKSAPSSRPFIFQPENHRVEPSDSGFRNSGYIPNNAGFSGYPPPSGDYSSGGQRGSPAPPPPALPSPPRVSTWDFLNVFDTYDYSNGRSRAASYYPSISSSPDSKEVREREGIPELEEESEHEVIKQVYRRPKRTGLERVKEHRDEPKAVRNINRREYVGEEETLKAVPMPEERATESSLESETVSTFSGSDVESEFHYVNSGEGKSSNSSSGQGTIMGTKSSGGEVEEQYGKRKLRKGVSFELEETSTSSSFDVESSKISSLSSLSIHATRDLREVVKEIKSEFEVASSYGKEVGVLLDVSKLPYLHKNNGFKVILSRIMYLVAPSTRSSRSKPELSIRLTSRTLKMAKAYNGQDVNGGGFNGNLSSTLEKLYAWEKKLYKEVKDEEKLRAMYEDKCRTLKKMDSHGAETSKIDATRAYIRKLLTKMDVSIRSIDSISSRIHQLRDEELQPQLTLLIHGLIRMWRSMLKCHQKQFQAIMESKVRSVKSKTVSQKDSGAAGAILDLEMELREWCSSFNGWVSSQKLYVQSLNGWLSRCLHYEPEATEDGIAPFSPSRIGAPPIFIICKDWQEAMNRISGENVSSAMQGFASSLHELWEKQEEEERMVKAESELRDAESDKRSVVSRGKSESGVSVLDDLKVDLDSMRKKLAEERARGKESVKLVSNVSSSSLKAGLVPIFDALRKFTAEYVKAHEIVRLQHPQTTS</sequence>
<evidence type="ECO:0000259" key="4">
    <source>
        <dbReference type="Pfam" id="PF04783"/>
    </source>
</evidence>
<reference evidence="5" key="1">
    <citation type="submission" date="2016-07" db="EMBL/GenBank/DDBJ databases">
        <title>De novo transcriptome assembly of four accessions of the metal hyperaccumulator plant Noccaea caerulescens.</title>
        <authorList>
            <person name="Blande D."/>
            <person name="Halimaa P."/>
            <person name="Tervahauta A.I."/>
            <person name="Aarts M.G."/>
            <person name="Karenlampi S.O."/>
        </authorList>
    </citation>
    <scope>NUCLEOTIDE SEQUENCE</scope>
</reference>
<keyword evidence="1" id="KW-0175">Coiled coil</keyword>
<dbReference type="InterPro" id="IPR006868">
    <property type="entry name" value="DUF630"/>
</dbReference>
<evidence type="ECO:0008006" key="6">
    <source>
        <dbReference type="Google" id="ProtNLM"/>
    </source>
</evidence>
<name>A0A1J3GDQ9_NOCCA</name>
<feature type="compositionally biased region" description="Low complexity" evidence="2">
    <location>
        <begin position="410"/>
        <end position="423"/>
    </location>
</feature>
<proteinExistence type="predicted"/>
<feature type="compositionally biased region" description="Basic and acidic residues" evidence="2">
    <location>
        <begin position="311"/>
        <end position="321"/>
    </location>
</feature>
<feature type="region of interest" description="Disordered" evidence="2">
    <location>
        <begin position="376"/>
        <end position="440"/>
    </location>
</feature>
<dbReference type="Pfam" id="PF04782">
    <property type="entry name" value="DUF632"/>
    <property type="match status" value="1"/>
</dbReference>
<dbReference type="PANTHER" id="PTHR21450">
    <property type="entry name" value="PROTEIN ALTERED PHOSPHATE STARVATION RESPONSE 1"/>
    <property type="match status" value="1"/>
</dbReference>
<feature type="compositionally biased region" description="Acidic residues" evidence="2">
    <location>
        <begin position="104"/>
        <end position="114"/>
    </location>
</feature>
<evidence type="ECO:0000256" key="1">
    <source>
        <dbReference type="SAM" id="Coils"/>
    </source>
</evidence>
<evidence type="ECO:0000313" key="5">
    <source>
        <dbReference type="EMBL" id="JAU53798.1"/>
    </source>
</evidence>
<feature type="region of interest" description="Disordered" evidence="2">
    <location>
        <begin position="223"/>
        <end position="277"/>
    </location>
</feature>
<gene>
    <name evidence="5" type="ORF">LE_TR3057_c0_g1_i1_g.10107</name>
</gene>
<accession>A0A1J3GDQ9</accession>
<feature type="compositionally biased region" description="Low complexity" evidence="2">
    <location>
        <begin position="92"/>
        <end position="101"/>
    </location>
</feature>
<feature type="coiled-coil region" evidence="1">
    <location>
        <begin position="807"/>
        <end position="864"/>
    </location>
</feature>
<dbReference type="EMBL" id="GEVL01023543">
    <property type="protein sequence ID" value="JAU53798.1"/>
    <property type="molecule type" value="Transcribed_RNA"/>
</dbReference>
<feature type="compositionally biased region" description="Low complexity" evidence="2">
    <location>
        <begin position="298"/>
        <end position="310"/>
    </location>
</feature>
<organism evidence="5">
    <name type="scientific">Noccaea caerulescens</name>
    <name type="common">Alpine penny-cress</name>
    <name type="synonym">Thlaspi caerulescens</name>
    <dbReference type="NCBI Taxonomy" id="107243"/>
    <lineage>
        <taxon>Eukaryota</taxon>
        <taxon>Viridiplantae</taxon>
        <taxon>Streptophyta</taxon>
        <taxon>Embryophyta</taxon>
        <taxon>Tracheophyta</taxon>
        <taxon>Spermatophyta</taxon>
        <taxon>Magnoliopsida</taxon>
        <taxon>eudicotyledons</taxon>
        <taxon>Gunneridae</taxon>
        <taxon>Pentapetalae</taxon>
        <taxon>rosids</taxon>
        <taxon>malvids</taxon>
        <taxon>Brassicales</taxon>
        <taxon>Brassicaceae</taxon>
        <taxon>Coluteocarpeae</taxon>
        <taxon>Noccaea</taxon>
    </lineage>
</organism>
<feature type="compositionally biased region" description="Polar residues" evidence="2">
    <location>
        <begin position="143"/>
        <end position="157"/>
    </location>
</feature>
<feature type="domain" description="DUF632" evidence="3">
    <location>
        <begin position="482"/>
        <end position="802"/>
    </location>
</feature>